<dbReference type="EMBL" id="JAFHDT010000019">
    <property type="protein sequence ID" value="KAI7796197.1"/>
    <property type="molecule type" value="Genomic_DNA"/>
</dbReference>
<dbReference type="Proteomes" id="UP001059041">
    <property type="component" value="Linkage Group LG19"/>
</dbReference>
<comment type="caution">
    <text evidence="1">The sequence shown here is derived from an EMBL/GenBank/DDBJ whole genome shotgun (WGS) entry which is preliminary data.</text>
</comment>
<gene>
    <name evidence="1" type="ORF">IRJ41_018016</name>
</gene>
<reference evidence="1" key="1">
    <citation type="submission" date="2021-02" db="EMBL/GenBank/DDBJ databases">
        <title>Comparative genomics reveals that relaxation of natural selection precedes convergent phenotypic evolution of cavefish.</title>
        <authorList>
            <person name="Peng Z."/>
        </authorList>
    </citation>
    <scope>NUCLEOTIDE SEQUENCE</scope>
    <source>
        <tissue evidence="1">Muscle</tissue>
    </source>
</reference>
<proteinExistence type="predicted"/>
<evidence type="ECO:0000313" key="2">
    <source>
        <dbReference type="Proteomes" id="UP001059041"/>
    </source>
</evidence>
<name>A0A9W7TF69_TRIRA</name>
<keyword evidence="2" id="KW-1185">Reference proteome</keyword>
<sequence length="155" mass="16872">MSKRFRGLQARRGQKVKGASKLTVPQTSLSCTVPIVLFFSIHYFSFEGCQKPLRWCAEGGQQGGVLQCLGDRLLLRIGGRGGKGGWRLAPMVRKWALRDGRAGGGRPVEDGSARVIRGEGVRDRLTVRSVNASNLVPLKSPNLVSLAGQERESEL</sequence>
<evidence type="ECO:0000313" key="1">
    <source>
        <dbReference type="EMBL" id="KAI7796197.1"/>
    </source>
</evidence>
<organism evidence="1 2">
    <name type="scientific">Triplophysa rosa</name>
    <name type="common">Cave loach</name>
    <dbReference type="NCBI Taxonomy" id="992332"/>
    <lineage>
        <taxon>Eukaryota</taxon>
        <taxon>Metazoa</taxon>
        <taxon>Chordata</taxon>
        <taxon>Craniata</taxon>
        <taxon>Vertebrata</taxon>
        <taxon>Euteleostomi</taxon>
        <taxon>Actinopterygii</taxon>
        <taxon>Neopterygii</taxon>
        <taxon>Teleostei</taxon>
        <taxon>Ostariophysi</taxon>
        <taxon>Cypriniformes</taxon>
        <taxon>Nemacheilidae</taxon>
        <taxon>Triplophysa</taxon>
    </lineage>
</organism>
<protein>
    <submittedName>
        <fullName evidence="1">Uncharacterized protein</fullName>
    </submittedName>
</protein>
<dbReference type="AlphaFoldDB" id="A0A9W7TF69"/>
<accession>A0A9W7TF69</accession>